<protein>
    <recommendedName>
        <fullName evidence="1">N-acetyltransferase domain-containing protein</fullName>
    </recommendedName>
</protein>
<proteinExistence type="predicted"/>
<dbReference type="PANTHER" id="PTHR13538">
    <property type="entry name" value="N-ACETYLTRANSFERASE 6"/>
    <property type="match status" value="1"/>
</dbReference>
<evidence type="ECO:0000313" key="2">
    <source>
        <dbReference type="EMBL" id="AOZ09380.1"/>
    </source>
</evidence>
<organism evidence="2 3">
    <name type="scientific">Cupriavidus malaysiensis</name>
    <dbReference type="NCBI Taxonomy" id="367825"/>
    <lineage>
        <taxon>Bacteria</taxon>
        <taxon>Pseudomonadati</taxon>
        <taxon>Pseudomonadota</taxon>
        <taxon>Betaproteobacteria</taxon>
        <taxon>Burkholderiales</taxon>
        <taxon>Burkholderiaceae</taxon>
        <taxon>Cupriavidus</taxon>
    </lineage>
</organism>
<dbReference type="InterPro" id="IPR000182">
    <property type="entry name" value="GNAT_dom"/>
</dbReference>
<feature type="domain" description="N-acetyltransferase" evidence="1">
    <location>
        <begin position="5"/>
        <end position="155"/>
    </location>
</feature>
<dbReference type="PROSITE" id="PS51186">
    <property type="entry name" value="GNAT"/>
    <property type="match status" value="1"/>
</dbReference>
<keyword evidence="3" id="KW-1185">Reference proteome</keyword>
<evidence type="ECO:0000259" key="1">
    <source>
        <dbReference type="PROSITE" id="PS51186"/>
    </source>
</evidence>
<dbReference type="InterPro" id="IPR039840">
    <property type="entry name" value="NAA80"/>
</dbReference>
<dbReference type="RefSeq" id="WP_071071985.1">
    <property type="nucleotide sequence ID" value="NZ_CP017755.1"/>
</dbReference>
<dbReference type="SUPFAM" id="SSF55729">
    <property type="entry name" value="Acyl-CoA N-acyltransferases (Nat)"/>
    <property type="match status" value="1"/>
</dbReference>
<dbReference type="CDD" id="cd04301">
    <property type="entry name" value="NAT_SF"/>
    <property type="match status" value="1"/>
</dbReference>
<dbReference type="InterPro" id="IPR016181">
    <property type="entry name" value="Acyl_CoA_acyltransferase"/>
</dbReference>
<dbReference type="Pfam" id="PF00583">
    <property type="entry name" value="Acetyltransf_1"/>
    <property type="match status" value="1"/>
</dbReference>
<sequence length="164" mass="18490">MLTHIDYLENHHELIPLVAEWQHQLFGYLSPQLTMEERLLRVQRTAIRHALPLTLVALTAEGSLQGAASLVPGTITHQHLTPWVSSVFVVPAFRNQGIASALTQRLASEASRFGFSRMYLFTPRNESLYARLGWQTIDSLQLQQVHAKVMALTIDRTPGSLEHN</sequence>
<dbReference type="Proteomes" id="UP000177515">
    <property type="component" value="Chromosome 2"/>
</dbReference>
<accession>A0ABM6FCI8</accession>
<evidence type="ECO:0000313" key="3">
    <source>
        <dbReference type="Proteomes" id="UP000177515"/>
    </source>
</evidence>
<reference evidence="2 3" key="1">
    <citation type="submission" date="2016-10" db="EMBL/GenBank/DDBJ databases">
        <title>Complete genome sequences of three Cupriavidus strains isolated from various Malaysian environments.</title>
        <authorList>
            <person name="Abdullah A.A.-A."/>
            <person name="Shafie N.A.H."/>
            <person name="Lau N.S."/>
        </authorList>
    </citation>
    <scope>NUCLEOTIDE SEQUENCE [LARGE SCALE GENOMIC DNA]</scope>
    <source>
        <strain evidence="2 3">USMAA1020</strain>
    </source>
</reference>
<gene>
    <name evidence="2" type="ORF">BKK80_26745</name>
</gene>
<dbReference type="PANTHER" id="PTHR13538:SF4">
    <property type="entry name" value="N-ALPHA-ACETYLTRANSFERASE 80"/>
    <property type="match status" value="1"/>
</dbReference>
<name>A0ABM6FCI8_9BURK</name>
<dbReference type="EMBL" id="CP017755">
    <property type="protein sequence ID" value="AOZ09380.1"/>
    <property type="molecule type" value="Genomic_DNA"/>
</dbReference>
<dbReference type="Gene3D" id="3.40.630.30">
    <property type="match status" value="1"/>
</dbReference>